<name>A0A6B9XVR2_PICSI</name>
<evidence type="ECO:0000313" key="1">
    <source>
        <dbReference type="EMBL" id="QHR90066.1"/>
    </source>
</evidence>
<organism evidence="1">
    <name type="scientific">Picea sitchensis</name>
    <name type="common">Sitka spruce</name>
    <name type="synonym">Pinus sitchensis</name>
    <dbReference type="NCBI Taxonomy" id="3332"/>
    <lineage>
        <taxon>Eukaryota</taxon>
        <taxon>Viridiplantae</taxon>
        <taxon>Streptophyta</taxon>
        <taxon>Embryophyta</taxon>
        <taxon>Tracheophyta</taxon>
        <taxon>Spermatophyta</taxon>
        <taxon>Pinopsida</taxon>
        <taxon>Pinidae</taxon>
        <taxon>Conifers I</taxon>
        <taxon>Pinales</taxon>
        <taxon>Pinaceae</taxon>
        <taxon>Picea</taxon>
    </lineage>
</organism>
<geneLocation type="mitochondrion" evidence="1"/>
<accession>A0A6B9XVR2</accession>
<keyword evidence="1" id="KW-0496">Mitochondrion</keyword>
<dbReference type="AlphaFoldDB" id="A0A6B9XVR2"/>
<gene>
    <name evidence="1" type="primary">orf04112</name>
    <name evidence="1" type="ORF">Q903MT_gene4089</name>
</gene>
<dbReference type="EMBL" id="MK697699">
    <property type="protein sequence ID" value="QHR90066.1"/>
    <property type="molecule type" value="Genomic_DNA"/>
</dbReference>
<protein>
    <submittedName>
        <fullName evidence="1">Uncharacterized protein</fullName>
    </submittedName>
</protein>
<sequence length="66" mass="7253">MCSSACSRRKEMLAQAETFLFIKAEPDPPSPKPPIFIPPFNRSLCSNNTTSLARSFCSFPFGALVV</sequence>
<reference evidence="1" key="1">
    <citation type="submission" date="2019-03" db="EMBL/GenBank/DDBJ databases">
        <title>Largest Complete Mitochondrial Genome of a Gymnosperm, Sitka Spruce (Picea sitchensis), Indicates Complex Physical Structure.</title>
        <authorList>
            <person name="Jackman S.D."/>
            <person name="Coombe L."/>
            <person name="Warren R."/>
            <person name="Kirk H."/>
            <person name="Trinh E."/>
            <person name="McLeod T."/>
            <person name="Pleasance S."/>
            <person name="Pandoh P."/>
            <person name="Zhao Y."/>
            <person name="Coope R."/>
            <person name="Bousquet J."/>
            <person name="Bohlmann J.C."/>
            <person name="Jones S.J.M."/>
            <person name="Birol I."/>
        </authorList>
    </citation>
    <scope>NUCLEOTIDE SEQUENCE</scope>
    <source>
        <strain evidence="1">Q903</strain>
    </source>
</reference>
<proteinExistence type="predicted"/>